<dbReference type="AlphaFoldDB" id="A0A9P8FDU0"/>
<keyword evidence="5" id="KW-0378">Hydrolase</keyword>
<evidence type="ECO:0000313" key="14">
    <source>
        <dbReference type="EMBL" id="KAG9970190.1"/>
    </source>
</evidence>
<dbReference type="InterPro" id="IPR011613">
    <property type="entry name" value="GH15-like"/>
</dbReference>
<protein>
    <recommendedName>
        <fullName evidence="3">glucan 1,4-alpha-glucosidase</fullName>
        <ecNumber evidence="3">3.2.1.3</ecNumber>
    </recommendedName>
    <alternativeName>
        <fullName evidence="11">1,4-alpha-D-glucan glucohydrolase</fullName>
    </alternativeName>
    <alternativeName>
        <fullName evidence="10">Glucan 1,4-alpha-glucosidase</fullName>
    </alternativeName>
</protein>
<dbReference type="PANTHER" id="PTHR31616:SF12">
    <property type="entry name" value="GLUCOAMYLASE"/>
    <property type="match status" value="1"/>
</dbReference>
<keyword evidence="6" id="KW-0325">Glycoprotein</keyword>
<keyword evidence="9" id="KW-0624">Polysaccharide degradation</keyword>
<dbReference type="Proteomes" id="UP000729357">
    <property type="component" value="Unassembled WGS sequence"/>
</dbReference>
<evidence type="ECO:0000256" key="11">
    <source>
        <dbReference type="ARBA" id="ARBA00033473"/>
    </source>
</evidence>
<keyword evidence="8" id="KW-0326">Glycosidase</keyword>
<reference evidence="14" key="1">
    <citation type="journal article" date="2021" name="J Fungi (Basel)">
        <title>Virulence traits and population genomics of the black yeast Aureobasidium melanogenum.</title>
        <authorList>
            <person name="Cernosa A."/>
            <person name="Sun X."/>
            <person name="Gostincar C."/>
            <person name="Fang C."/>
            <person name="Gunde-Cimerman N."/>
            <person name="Song Z."/>
        </authorList>
    </citation>
    <scope>NUCLEOTIDE SEQUENCE</scope>
    <source>
        <strain evidence="14">EXF-9298</strain>
    </source>
</reference>
<dbReference type="InterPro" id="IPR000165">
    <property type="entry name" value="Glucoamylase"/>
</dbReference>
<gene>
    <name evidence="14" type="ORF">KCU98_g14645</name>
</gene>
<evidence type="ECO:0000256" key="9">
    <source>
        <dbReference type="ARBA" id="ARBA00023326"/>
    </source>
</evidence>
<comment type="catalytic activity">
    <reaction evidence="1">
        <text>Hydrolysis of terminal (1-&gt;4)-linked alpha-D-glucose residues successively from non-reducing ends of the chains with release of beta-D-glucose.</text>
        <dbReference type="EC" id="3.2.1.3"/>
    </reaction>
</comment>
<keyword evidence="4 12" id="KW-0732">Signal</keyword>
<evidence type="ECO:0000256" key="12">
    <source>
        <dbReference type="SAM" id="SignalP"/>
    </source>
</evidence>
<evidence type="ECO:0000256" key="8">
    <source>
        <dbReference type="ARBA" id="ARBA00023295"/>
    </source>
</evidence>
<organism evidence="14 15">
    <name type="scientific">Aureobasidium melanogenum</name>
    <name type="common">Aureobasidium pullulans var. melanogenum</name>
    <dbReference type="NCBI Taxonomy" id="46634"/>
    <lineage>
        <taxon>Eukaryota</taxon>
        <taxon>Fungi</taxon>
        <taxon>Dikarya</taxon>
        <taxon>Ascomycota</taxon>
        <taxon>Pezizomycotina</taxon>
        <taxon>Dothideomycetes</taxon>
        <taxon>Dothideomycetidae</taxon>
        <taxon>Dothideales</taxon>
        <taxon>Saccotheciaceae</taxon>
        <taxon>Aureobasidium</taxon>
    </lineage>
</organism>
<evidence type="ECO:0000256" key="2">
    <source>
        <dbReference type="ARBA" id="ARBA00006188"/>
    </source>
</evidence>
<dbReference type="EC" id="3.2.1.3" evidence="3"/>
<dbReference type="InterPro" id="IPR008928">
    <property type="entry name" value="6-hairpin_glycosidase_sf"/>
</dbReference>
<evidence type="ECO:0000256" key="4">
    <source>
        <dbReference type="ARBA" id="ARBA00022729"/>
    </source>
</evidence>
<evidence type="ECO:0000259" key="13">
    <source>
        <dbReference type="Pfam" id="PF00723"/>
    </source>
</evidence>
<dbReference type="InterPro" id="IPR012341">
    <property type="entry name" value="6hp_glycosidase-like_sf"/>
</dbReference>
<evidence type="ECO:0000256" key="10">
    <source>
        <dbReference type="ARBA" id="ARBA00033442"/>
    </source>
</evidence>
<comment type="caution">
    <text evidence="14">The sequence shown here is derived from an EMBL/GenBank/DDBJ whole genome shotgun (WGS) entry which is preliminary data.</text>
</comment>
<name>A0A9P8FDU0_AURME</name>
<comment type="similarity">
    <text evidence="2">Belongs to the glycosyl hydrolase 15 family.</text>
</comment>
<feature type="domain" description="GH15-like" evidence="13">
    <location>
        <begin position="41"/>
        <end position="152"/>
    </location>
</feature>
<dbReference type="PRINTS" id="PR00736">
    <property type="entry name" value="GLHYDRLASE15"/>
</dbReference>
<dbReference type="Pfam" id="PF00723">
    <property type="entry name" value="Glyco_hydro_15"/>
    <property type="match status" value="1"/>
</dbReference>
<accession>A0A9P8FDU0</accession>
<evidence type="ECO:0000256" key="1">
    <source>
        <dbReference type="ARBA" id="ARBA00001863"/>
    </source>
</evidence>
<dbReference type="GO" id="GO:0000324">
    <property type="term" value="C:fungal-type vacuole"/>
    <property type="evidence" value="ECO:0007669"/>
    <property type="project" value="TreeGrafter"/>
</dbReference>
<evidence type="ECO:0000256" key="7">
    <source>
        <dbReference type="ARBA" id="ARBA00023277"/>
    </source>
</evidence>
<proteinExistence type="inferred from homology"/>
<dbReference type="GO" id="GO:0004339">
    <property type="term" value="F:glucan 1,4-alpha-glucosidase activity"/>
    <property type="evidence" value="ECO:0007669"/>
    <property type="project" value="UniProtKB-EC"/>
</dbReference>
<dbReference type="PANTHER" id="PTHR31616">
    <property type="entry name" value="TREHALASE"/>
    <property type="match status" value="1"/>
</dbReference>
<dbReference type="GO" id="GO:0000272">
    <property type="term" value="P:polysaccharide catabolic process"/>
    <property type="evidence" value="ECO:0007669"/>
    <property type="project" value="UniProtKB-KW"/>
</dbReference>
<sequence>MRFLSTLPVLLGAALAFPSPENMQERATGSLASWLSSENTVALQGVLDNIGASGSKASGASAGVVVASPSKSNPDYFYTWTRDSALVFKALVDQLIAGNKSLEPLIQQYISAQANLQTVNNPSGGLCSGGLAEPKFEVNLTPFTGAWGRPQR</sequence>
<reference evidence="14" key="2">
    <citation type="submission" date="2021-08" db="EMBL/GenBank/DDBJ databases">
        <authorList>
            <person name="Gostincar C."/>
            <person name="Sun X."/>
            <person name="Song Z."/>
            <person name="Gunde-Cimerman N."/>
        </authorList>
    </citation>
    <scope>NUCLEOTIDE SEQUENCE</scope>
    <source>
        <strain evidence="14">EXF-9298</strain>
    </source>
</reference>
<evidence type="ECO:0000256" key="6">
    <source>
        <dbReference type="ARBA" id="ARBA00023180"/>
    </source>
</evidence>
<dbReference type="EMBL" id="JAHFXS010002945">
    <property type="protein sequence ID" value="KAG9970190.1"/>
    <property type="molecule type" value="Genomic_DNA"/>
</dbReference>
<feature type="chain" id="PRO_5040253987" description="glucan 1,4-alpha-glucosidase" evidence="12">
    <location>
        <begin position="17"/>
        <end position="152"/>
    </location>
</feature>
<keyword evidence="7" id="KW-0119">Carbohydrate metabolism</keyword>
<dbReference type="Gene3D" id="1.50.10.10">
    <property type="match status" value="1"/>
</dbReference>
<evidence type="ECO:0000313" key="15">
    <source>
        <dbReference type="Proteomes" id="UP000729357"/>
    </source>
</evidence>
<keyword evidence="15" id="KW-1185">Reference proteome</keyword>
<dbReference type="SUPFAM" id="SSF48208">
    <property type="entry name" value="Six-hairpin glycosidases"/>
    <property type="match status" value="1"/>
</dbReference>
<feature type="non-terminal residue" evidence="14">
    <location>
        <position position="152"/>
    </location>
</feature>
<evidence type="ECO:0000256" key="3">
    <source>
        <dbReference type="ARBA" id="ARBA00012593"/>
    </source>
</evidence>
<evidence type="ECO:0000256" key="5">
    <source>
        <dbReference type="ARBA" id="ARBA00022801"/>
    </source>
</evidence>
<feature type="signal peptide" evidence="12">
    <location>
        <begin position="1"/>
        <end position="16"/>
    </location>
</feature>